<reference evidence="26 27" key="4">
    <citation type="journal article" date="2011" name="BMC Genomics">
        <title>RNA-Seq improves annotation of protein-coding genes in the cucumber genome.</title>
        <authorList>
            <person name="Li Z."/>
            <person name="Zhang Z."/>
            <person name="Yan P."/>
            <person name="Huang S."/>
            <person name="Fei Z."/>
            <person name="Lin K."/>
        </authorList>
    </citation>
    <scope>NUCLEOTIDE SEQUENCE [LARGE SCALE GENOMIC DNA]</scope>
    <source>
        <strain evidence="27">cv. 9930</strain>
    </source>
</reference>
<sequence length="825" mass="92344">MSLAVAFSALFLLFFPSPAAAQSPKPTNFSAFSISQSPWRPSHNLLLLSPNSLFAAGFRPLPNNSNLFIFSVWYFNISTDNIVWSANRLHPVTRSAALVITATGQLRLNDASGRNLWPSNNVSANSNSTRLILRDDGDLIYGTWESFQFPTNTILPNQTLNGTTIISNNGKYSFVNSVNLTFGTERYWWTDNPFKNFENTGQINRDNQNPIYPTDFNSTRLRKLVVDDDGNLKILSFNPNSPRWDMVWQAHVELCQIFRTCGPNSVCMSSGSYNSTYCVCAPGFSPDPRGGARQGCNRKLNVSNKSKFLQLDFVNFRGGANQIFMETPNISVCQANCLKNSSCVGYTFSFEGNDQCVLQLDILSNGFWSPGMKTAAFVKVDNSETDQSNFTGMMYKLQTTCPVHISLRPPPDNKDNTTRNIWIIVTIFIAELISGAVFFCAFLKRFIKYRDMARTLGFESLPAGGPKRFSYDELKIATNDFSNPVGKGGFGEVFKGELPDKRVIAVKCLKNVSGGDGDFWAEVTVIARMHHLNLLRLWGFCAEKGQRMLVYEYIPNGSLDKFLFVKSSFSDSIEIDGENPLLDWGIRYRIAIGVARAIAYLHEECLEWVLHRDIKPENILLDNDFCPKLADFGLSKLKENDGTAVSMSRIRGTPGYVAPELVKLGSNSITPKADVYSFGMVLLEIISGTRNFDTKEGSTVESAFWYFPSWAFEKAFVEEKIEEVLDSRIRNEYDSGGHFAIVNRMVQTAMWCLQSQPEMRPSMGKVVKMLEGKLEIPNPEKPSIYFLSEGQEGPKHQIAMVVDSVDSMDSDFPPAEYSSTSLSFG</sequence>
<evidence type="ECO:0000256" key="18">
    <source>
        <dbReference type="PROSITE-ProRule" id="PRU00076"/>
    </source>
</evidence>
<reference evidence="26 27" key="3">
    <citation type="journal article" date="2010" name="BMC Genomics">
        <title>Transcriptome sequencing and comparative analysis of cucumber flowers with different sex types.</title>
        <authorList>
            <person name="Guo S."/>
            <person name="Zheng Y."/>
            <person name="Joung J.G."/>
            <person name="Liu S."/>
            <person name="Zhang Z."/>
            <person name="Crasta O.R."/>
            <person name="Sobral B.W."/>
            <person name="Xu Y."/>
            <person name="Huang S."/>
            <person name="Fei Z."/>
        </authorList>
    </citation>
    <scope>NUCLEOTIDE SEQUENCE [LARGE SCALE GENOMIC DNA]</scope>
    <source>
        <strain evidence="27">cv. 9930</strain>
    </source>
</reference>
<feature type="domain" description="Apple" evidence="25">
    <location>
        <begin position="296"/>
        <end position="382"/>
    </location>
</feature>
<comment type="subcellular location">
    <subcellularLocation>
        <location evidence="1">Membrane</location>
        <topology evidence="1">Single-pass type I membrane protein</topology>
    </subcellularLocation>
</comment>
<dbReference type="InterPro" id="IPR001480">
    <property type="entry name" value="Bulb-type_lectin_dom"/>
</dbReference>
<dbReference type="GO" id="GO:0048544">
    <property type="term" value="P:recognition of pollen"/>
    <property type="evidence" value="ECO:0007669"/>
    <property type="project" value="InterPro"/>
</dbReference>
<dbReference type="AlphaFoldDB" id="A0A0A0KRF4"/>
<feature type="binding site" evidence="19">
    <location>
        <position position="507"/>
    </location>
    <ligand>
        <name>ATP</name>
        <dbReference type="ChEBI" id="CHEBI:30616"/>
    </ligand>
</feature>
<feature type="transmembrane region" description="Helical" evidence="20">
    <location>
        <begin position="421"/>
        <end position="443"/>
    </location>
</feature>
<evidence type="ECO:0000256" key="13">
    <source>
        <dbReference type="ARBA" id="ARBA00023170"/>
    </source>
</evidence>
<dbReference type="PROSITE" id="PS50011">
    <property type="entry name" value="PROTEIN_KINASE_DOM"/>
    <property type="match status" value="1"/>
</dbReference>
<dbReference type="Pfam" id="PF00954">
    <property type="entry name" value="S_locus_glycop"/>
    <property type="match status" value="1"/>
</dbReference>
<evidence type="ECO:0000259" key="23">
    <source>
        <dbReference type="PROSITE" id="PS50026"/>
    </source>
</evidence>
<dbReference type="Gene3D" id="1.10.510.10">
    <property type="entry name" value="Transferase(Phosphotransferase) domain 1"/>
    <property type="match status" value="1"/>
</dbReference>
<protein>
    <recommendedName>
        <fullName evidence="17">Receptor-like serine/threonine-protein kinase</fullName>
        <ecNumber evidence="17">2.7.11.1</ecNumber>
    </recommendedName>
</protein>
<comment type="caution">
    <text evidence="18">Lacks conserved residue(s) required for the propagation of feature annotation.</text>
</comment>
<evidence type="ECO:0000256" key="9">
    <source>
        <dbReference type="ARBA" id="ARBA00022840"/>
    </source>
</evidence>
<evidence type="ECO:0000256" key="21">
    <source>
        <dbReference type="SAM" id="SignalP"/>
    </source>
</evidence>
<feature type="signal peptide" evidence="21">
    <location>
        <begin position="1"/>
        <end position="21"/>
    </location>
</feature>
<keyword evidence="14" id="KW-0325">Glycoprotein</keyword>
<dbReference type="FunFam" id="3.30.200.20:FF:000059">
    <property type="entry name" value="S-receptor-like serine/threonine-protein kinase"/>
    <property type="match status" value="1"/>
</dbReference>
<feature type="domain" description="Protein kinase" evidence="22">
    <location>
        <begin position="479"/>
        <end position="774"/>
    </location>
</feature>
<comment type="catalytic activity">
    <reaction evidence="15 17">
        <text>L-threonyl-[protein] + ATP = O-phospho-L-threonyl-[protein] + ADP + H(+)</text>
        <dbReference type="Rhea" id="RHEA:46608"/>
        <dbReference type="Rhea" id="RHEA-COMP:11060"/>
        <dbReference type="Rhea" id="RHEA-COMP:11605"/>
        <dbReference type="ChEBI" id="CHEBI:15378"/>
        <dbReference type="ChEBI" id="CHEBI:30013"/>
        <dbReference type="ChEBI" id="CHEBI:30616"/>
        <dbReference type="ChEBI" id="CHEBI:61977"/>
        <dbReference type="ChEBI" id="CHEBI:456216"/>
        <dbReference type="EC" id="2.7.11.1"/>
    </reaction>
</comment>
<dbReference type="InterPro" id="IPR036426">
    <property type="entry name" value="Bulb-type_lectin_dom_sf"/>
</dbReference>
<dbReference type="PANTHER" id="PTHR47974:SF6">
    <property type="entry name" value="NON-SPECIFIC SERINE_THREONINE PROTEIN KINASE"/>
    <property type="match status" value="1"/>
</dbReference>
<keyword evidence="3 18" id="KW-0245">EGF-like domain</keyword>
<dbReference type="GO" id="GO:0005524">
    <property type="term" value="F:ATP binding"/>
    <property type="evidence" value="ECO:0007669"/>
    <property type="project" value="UniProtKB-UniRule"/>
</dbReference>
<evidence type="ECO:0000256" key="7">
    <source>
        <dbReference type="ARBA" id="ARBA00022741"/>
    </source>
</evidence>
<keyword evidence="2 17" id="KW-0723">Serine/threonine-protein kinase</keyword>
<evidence type="ECO:0000256" key="17">
    <source>
        <dbReference type="PIRNR" id="PIRNR000641"/>
    </source>
</evidence>
<dbReference type="InterPro" id="IPR000742">
    <property type="entry name" value="EGF"/>
</dbReference>
<dbReference type="SMART" id="SM00220">
    <property type="entry name" value="S_TKc"/>
    <property type="match status" value="1"/>
</dbReference>
<dbReference type="InterPro" id="IPR008271">
    <property type="entry name" value="Ser/Thr_kinase_AS"/>
</dbReference>
<dbReference type="Pfam" id="PF00069">
    <property type="entry name" value="Pkinase"/>
    <property type="match status" value="1"/>
</dbReference>
<dbReference type="CDD" id="cd14066">
    <property type="entry name" value="STKc_IRAK"/>
    <property type="match status" value="1"/>
</dbReference>
<keyword evidence="7 17" id="KW-0547">Nucleotide-binding</keyword>
<evidence type="ECO:0000256" key="15">
    <source>
        <dbReference type="ARBA" id="ARBA00047899"/>
    </source>
</evidence>
<dbReference type="EC" id="2.7.11.1" evidence="17"/>
<evidence type="ECO:0000256" key="6">
    <source>
        <dbReference type="ARBA" id="ARBA00022729"/>
    </source>
</evidence>
<evidence type="ECO:0000256" key="10">
    <source>
        <dbReference type="ARBA" id="ARBA00022989"/>
    </source>
</evidence>
<evidence type="ECO:0000256" key="19">
    <source>
        <dbReference type="PROSITE-ProRule" id="PRU10141"/>
    </source>
</evidence>
<dbReference type="InterPro" id="IPR024171">
    <property type="entry name" value="SRK-like_kinase"/>
</dbReference>
<dbReference type="GO" id="GO:0106310">
    <property type="term" value="F:protein serine kinase activity"/>
    <property type="evidence" value="ECO:0007669"/>
    <property type="project" value="RHEA"/>
</dbReference>
<evidence type="ECO:0000256" key="14">
    <source>
        <dbReference type="ARBA" id="ARBA00023180"/>
    </source>
</evidence>
<dbReference type="InterPro" id="IPR011009">
    <property type="entry name" value="Kinase-like_dom_sf"/>
</dbReference>
<dbReference type="PANTHER" id="PTHR47974">
    <property type="entry name" value="OS07G0415500 PROTEIN"/>
    <property type="match status" value="1"/>
</dbReference>
<reference evidence="26 27" key="1">
    <citation type="journal article" date="2009" name="Nat. Genet.">
        <title>The genome of the cucumber, Cucumis sativus L.</title>
        <authorList>
            <person name="Huang S."/>
            <person name="Li R."/>
            <person name="Zhang Z."/>
            <person name="Li L."/>
            <person name="Gu X."/>
            <person name="Fan W."/>
            <person name="Lucas W.J."/>
            <person name="Wang X."/>
            <person name="Xie B."/>
            <person name="Ni P."/>
            <person name="Ren Y."/>
            <person name="Zhu H."/>
            <person name="Li J."/>
            <person name="Lin K."/>
            <person name="Jin W."/>
            <person name="Fei Z."/>
            <person name="Li G."/>
            <person name="Staub J."/>
            <person name="Kilian A."/>
            <person name="van der Vossen E.A."/>
            <person name="Wu Y."/>
            <person name="Guo J."/>
            <person name="He J."/>
            <person name="Jia Z."/>
            <person name="Ren Y."/>
            <person name="Tian G."/>
            <person name="Lu Y."/>
            <person name="Ruan J."/>
            <person name="Qian W."/>
            <person name="Wang M."/>
            <person name="Huang Q."/>
            <person name="Li B."/>
            <person name="Xuan Z."/>
            <person name="Cao J."/>
            <person name="Asan"/>
            <person name="Wu Z."/>
            <person name="Zhang J."/>
            <person name="Cai Q."/>
            <person name="Bai Y."/>
            <person name="Zhao B."/>
            <person name="Han Y."/>
            <person name="Li Y."/>
            <person name="Li X."/>
            <person name="Wang S."/>
            <person name="Shi Q."/>
            <person name="Liu S."/>
            <person name="Cho W.K."/>
            <person name="Kim J.Y."/>
            <person name="Xu Y."/>
            <person name="Heller-Uszynska K."/>
            <person name="Miao H."/>
            <person name="Cheng Z."/>
            <person name="Zhang S."/>
            <person name="Wu J."/>
            <person name="Yang Y."/>
            <person name="Kang H."/>
            <person name="Li M."/>
            <person name="Liang H."/>
            <person name="Ren X."/>
            <person name="Shi Z."/>
            <person name="Wen M."/>
            <person name="Jian M."/>
            <person name="Yang H."/>
            <person name="Zhang G."/>
            <person name="Yang Z."/>
            <person name="Chen R."/>
            <person name="Liu S."/>
            <person name="Li J."/>
            <person name="Ma L."/>
            <person name="Liu H."/>
            <person name="Zhou Y."/>
            <person name="Zhao J."/>
            <person name="Fang X."/>
            <person name="Li G."/>
            <person name="Fang L."/>
            <person name="Li Y."/>
            <person name="Liu D."/>
            <person name="Zheng H."/>
            <person name="Zhang Y."/>
            <person name="Qin N."/>
            <person name="Li Z."/>
            <person name="Yang G."/>
            <person name="Yang S."/>
            <person name="Bolund L."/>
            <person name="Kristiansen K."/>
            <person name="Zheng H."/>
            <person name="Li S."/>
            <person name="Zhang X."/>
            <person name="Yang H."/>
            <person name="Wang J."/>
            <person name="Sun R."/>
            <person name="Zhang B."/>
            <person name="Jiang S."/>
            <person name="Wang J."/>
            <person name="Du Y."/>
            <person name="Li S."/>
        </authorList>
    </citation>
    <scope>NUCLEOTIDE SEQUENCE [LARGE SCALE GENOMIC DNA]</scope>
    <source>
        <strain evidence="27">cv. 9930</strain>
    </source>
</reference>
<evidence type="ECO:0000256" key="3">
    <source>
        <dbReference type="ARBA" id="ARBA00022536"/>
    </source>
</evidence>
<accession>A0A0A0KRF4</accession>
<dbReference type="eggNOG" id="ENOG502QSMP">
    <property type="taxonomic scope" value="Eukaryota"/>
</dbReference>
<dbReference type="OrthoDB" id="1537556at2759"/>
<keyword evidence="11 20" id="KW-0472">Membrane</keyword>
<keyword evidence="13" id="KW-0675">Receptor</keyword>
<dbReference type="CDD" id="cd00053">
    <property type="entry name" value="EGF"/>
    <property type="match status" value="1"/>
</dbReference>
<reference evidence="26 27" key="2">
    <citation type="journal article" date="2009" name="PLoS ONE">
        <title>An integrated genetic and cytogenetic map of the cucumber genome.</title>
        <authorList>
            <person name="Ren Y."/>
            <person name="Zhang Z."/>
            <person name="Liu J."/>
            <person name="Staub J.E."/>
            <person name="Han Y."/>
            <person name="Cheng Z."/>
            <person name="Li X."/>
            <person name="Lu J."/>
            <person name="Miao H."/>
            <person name="Kang H."/>
            <person name="Xie B."/>
            <person name="Gu X."/>
            <person name="Wang X."/>
            <person name="Du Y."/>
            <person name="Jin W."/>
            <person name="Huang S."/>
        </authorList>
    </citation>
    <scope>NUCLEOTIDE SEQUENCE [LARGE SCALE GENOMIC DNA]</scope>
    <source>
        <strain evidence="27">cv. 9930</strain>
    </source>
</reference>
<evidence type="ECO:0000256" key="4">
    <source>
        <dbReference type="ARBA" id="ARBA00022679"/>
    </source>
</evidence>
<comment type="catalytic activity">
    <reaction evidence="16 17">
        <text>L-seryl-[protein] + ATP = O-phospho-L-seryl-[protein] + ADP + H(+)</text>
        <dbReference type="Rhea" id="RHEA:17989"/>
        <dbReference type="Rhea" id="RHEA-COMP:9863"/>
        <dbReference type="Rhea" id="RHEA-COMP:11604"/>
        <dbReference type="ChEBI" id="CHEBI:15378"/>
        <dbReference type="ChEBI" id="CHEBI:29999"/>
        <dbReference type="ChEBI" id="CHEBI:30616"/>
        <dbReference type="ChEBI" id="CHEBI:83421"/>
        <dbReference type="ChEBI" id="CHEBI:456216"/>
        <dbReference type="EC" id="2.7.11.1"/>
    </reaction>
</comment>
<dbReference type="InterPro" id="IPR003609">
    <property type="entry name" value="Pan_app"/>
</dbReference>
<keyword evidence="5 20" id="KW-0812">Transmembrane</keyword>
<keyword evidence="6 21" id="KW-0732">Signal</keyword>
<dbReference type="PROSITE" id="PS00107">
    <property type="entry name" value="PROTEIN_KINASE_ATP"/>
    <property type="match status" value="1"/>
</dbReference>
<dbReference type="EMBL" id="CM002926">
    <property type="protein sequence ID" value="KGN51459.1"/>
    <property type="molecule type" value="Genomic_DNA"/>
</dbReference>
<dbReference type="Gene3D" id="2.90.10.10">
    <property type="entry name" value="Bulb-type lectin domain"/>
    <property type="match status" value="1"/>
</dbReference>
<evidence type="ECO:0000256" key="20">
    <source>
        <dbReference type="SAM" id="Phobius"/>
    </source>
</evidence>
<gene>
    <name evidence="26" type="ORF">Csa_5G550230</name>
</gene>
<feature type="domain" description="Bulb-type lectin" evidence="24">
    <location>
        <begin position="32"/>
        <end position="154"/>
    </location>
</feature>
<evidence type="ECO:0000259" key="22">
    <source>
        <dbReference type="PROSITE" id="PS50011"/>
    </source>
</evidence>
<feature type="domain" description="EGF-like" evidence="23">
    <location>
        <begin position="251"/>
        <end position="287"/>
    </location>
</feature>
<dbReference type="SMART" id="SM00108">
    <property type="entry name" value="B_lectin"/>
    <property type="match status" value="1"/>
</dbReference>
<evidence type="ECO:0000256" key="12">
    <source>
        <dbReference type="ARBA" id="ARBA00023157"/>
    </source>
</evidence>
<dbReference type="PIRSF" id="PIRSF000641">
    <property type="entry name" value="SRK"/>
    <property type="match status" value="1"/>
</dbReference>
<proteinExistence type="inferred from homology"/>
<dbReference type="STRING" id="3659.A0A0A0KRF4"/>
<dbReference type="InterPro" id="IPR000858">
    <property type="entry name" value="S_locus_glycoprot_dom"/>
</dbReference>
<name>A0A0A0KRF4_CUCSA</name>
<evidence type="ECO:0000256" key="1">
    <source>
        <dbReference type="ARBA" id="ARBA00004479"/>
    </source>
</evidence>
<keyword evidence="27" id="KW-1185">Reference proteome</keyword>
<dbReference type="Gramene" id="KGN51459">
    <property type="protein sequence ID" value="KGN51459"/>
    <property type="gene ID" value="Csa_5G550230"/>
</dbReference>
<dbReference type="PROSITE" id="PS50927">
    <property type="entry name" value="BULB_LECTIN"/>
    <property type="match status" value="1"/>
</dbReference>
<evidence type="ECO:0000256" key="11">
    <source>
        <dbReference type="ARBA" id="ARBA00023136"/>
    </source>
</evidence>
<evidence type="ECO:0000259" key="25">
    <source>
        <dbReference type="PROSITE" id="PS50948"/>
    </source>
</evidence>
<dbReference type="GO" id="GO:0004674">
    <property type="term" value="F:protein serine/threonine kinase activity"/>
    <property type="evidence" value="ECO:0007669"/>
    <property type="project" value="UniProtKB-KW"/>
</dbReference>
<dbReference type="PROSITE" id="PS00108">
    <property type="entry name" value="PROTEIN_KINASE_ST"/>
    <property type="match status" value="1"/>
</dbReference>
<dbReference type="SUPFAM" id="SSF56112">
    <property type="entry name" value="Protein kinase-like (PK-like)"/>
    <property type="match status" value="1"/>
</dbReference>
<keyword evidence="8 17" id="KW-0418">Kinase</keyword>
<feature type="disulfide bond" evidence="18">
    <location>
        <begin position="261"/>
        <end position="278"/>
    </location>
</feature>
<keyword evidence="4 17" id="KW-0808">Transferase</keyword>
<evidence type="ECO:0000313" key="27">
    <source>
        <dbReference type="Proteomes" id="UP000029981"/>
    </source>
</evidence>
<dbReference type="Gene3D" id="3.30.200.20">
    <property type="entry name" value="Phosphorylase Kinase, domain 1"/>
    <property type="match status" value="1"/>
</dbReference>
<evidence type="ECO:0000256" key="8">
    <source>
        <dbReference type="ARBA" id="ARBA00022777"/>
    </source>
</evidence>
<dbReference type="Proteomes" id="UP000029981">
    <property type="component" value="Chromosome 5"/>
</dbReference>
<evidence type="ECO:0000256" key="5">
    <source>
        <dbReference type="ARBA" id="ARBA00022692"/>
    </source>
</evidence>
<dbReference type="Pfam" id="PF01453">
    <property type="entry name" value="B_lectin"/>
    <property type="match status" value="1"/>
</dbReference>
<dbReference type="OMA" id="WSPATEM"/>
<keyword evidence="9 17" id="KW-0067">ATP-binding</keyword>
<evidence type="ECO:0000256" key="16">
    <source>
        <dbReference type="ARBA" id="ARBA00048679"/>
    </source>
</evidence>
<dbReference type="KEGG" id="csv:101210681"/>
<evidence type="ECO:0000256" key="2">
    <source>
        <dbReference type="ARBA" id="ARBA00022527"/>
    </source>
</evidence>
<keyword evidence="10 20" id="KW-1133">Transmembrane helix</keyword>
<dbReference type="PROSITE" id="PS50026">
    <property type="entry name" value="EGF_3"/>
    <property type="match status" value="1"/>
</dbReference>
<keyword evidence="12 18" id="KW-1015">Disulfide bond</keyword>
<dbReference type="PROSITE" id="PS50948">
    <property type="entry name" value="PAN"/>
    <property type="match status" value="1"/>
</dbReference>
<dbReference type="GO" id="GO:0016020">
    <property type="term" value="C:membrane"/>
    <property type="evidence" value="ECO:0007669"/>
    <property type="project" value="UniProtKB-SubCell"/>
</dbReference>
<comment type="similarity">
    <text evidence="17">Belongs to the protein kinase superfamily. Ser/Thr protein kinase family.</text>
</comment>
<dbReference type="InterPro" id="IPR017441">
    <property type="entry name" value="Protein_kinase_ATP_BS"/>
</dbReference>
<evidence type="ECO:0000259" key="24">
    <source>
        <dbReference type="PROSITE" id="PS50927"/>
    </source>
</evidence>
<organism evidence="26 27">
    <name type="scientific">Cucumis sativus</name>
    <name type="common">Cucumber</name>
    <dbReference type="NCBI Taxonomy" id="3659"/>
    <lineage>
        <taxon>Eukaryota</taxon>
        <taxon>Viridiplantae</taxon>
        <taxon>Streptophyta</taxon>
        <taxon>Embryophyta</taxon>
        <taxon>Tracheophyta</taxon>
        <taxon>Spermatophyta</taxon>
        <taxon>Magnoliopsida</taxon>
        <taxon>eudicotyledons</taxon>
        <taxon>Gunneridae</taxon>
        <taxon>Pentapetalae</taxon>
        <taxon>rosids</taxon>
        <taxon>fabids</taxon>
        <taxon>Cucurbitales</taxon>
        <taxon>Cucurbitaceae</taxon>
        <taxon>Benincaseae</taxon>
        <taxon>Cucumis</taxon>
    </lineage>
</organism>
<dbReference type="SUPFAM" id="SSF51110">
    <property type="entry name" value="alpha-D-mannose-specific plant lectins"/>
    <property type="match status" value="1"/>
</dbReference>
<dbReference type="FunFam" id="1.10.510.10:FF:000621">
    <property type="entry name" value="Serine/threonine-protein kinase"/>
    <property type="match status" value="1"/>
</dbReference>
<dbReference type="Pfam" id="PF08276">
    <property type="entry name" value="PAN_2"/>
    <property type="match status" value="1"/>
</dbReference>
<dbReference type="InterPro" id="IPR000719">
    <property type="entry name" value="Prot_kinase_dom"/>
</dbReference>
<evidence type="ECO:0000313" key="26">
    <source>
        <dbReference type="EMBL" id="KGN51459.1"/>
    </source>
</evidence>
<feature type="chain" id="PRO_5001972423" description="Receptor-like serine/threonine-protein kinase" evidence="21">
    <location>
        <begin position="22"/>
        <end position="825"/>
    </location>
</feature>